<feature type="compositionally biased region" description="Basic and acidic residues" evidence="1">
    <location>
        <begin position="25"/>
        <end position="38"/>
    </location>
</feature>
<dbReference type="STRING" id="123320.SAMN06309945_0632"/>
<accession>A0A1T5IMP6</accession>
<dbReference type="EMBL" id="FUZP01000001">
    <property type="protein sequence ID" value="SKC40399.1"/>
    <property type="molecule type" value="Genomic_DNA"/>
</dbReference>
<proteinExistence type="predicted"/>
<evidence type="ECO:0000313" key="3">
    <source>
        <dbReference type="Proteomes" id="UP000190857"/>
    </source>
</evidence>
<feature type="compositionally biased region" description="Basic and acidic residues" evidence="1">
    <location>
        <begin position="62"/>
        <end position="72"/>
    </location>
</feature>
<organism evidence="2 3">
    <name type="scientific">Okibacterium fritillariae</name>
    <dbReference type="NCBI Taxonomy" id="123320"/>
    <lineage>
        <taxon>Bacteria</taxon>
        <taxon>Bacillati</taxon>
        <taxon>Actinomycetota</taxon>
        <taxon>Actinomycetes</taxon>
        <taxon>Micrococcales</taxon>
        <taxon>Microbacteriaceae</taxon>
        <taxon>Okibacterium</taxon>
    </lineage>
</organism>
<dbReference type="Proteomes" id="UP000190857">
    <property type="component" value="Unassembled WGS sequence"/>
</dbReference>
<sequence>MPGARRSVPPMSIDNQNPADGGPQHSDHTQSEDHRTPTTDDDLSQNDQIRKDRTYSPASETETSRKQEERTSENLVDIDTDDVKVAPGTGGPDDVGDVEVDESEINMPRDTGAH</sequence>
<evidence type="ECO:0000313" key="2">
    <source>
        <dbReference type="EMBL" id="SKC40399.1"/>
    </source>
</evidence>
<name>A0A1T5IMP6_9MICO</name>
<keyword evidence="3" id="KW-1185">Reference proteome</keyword>
<feature type="compositionally biased region" description="Acidic residues" evidence="1">
    <location>
        <begin position="94"/>
        <end position="104"/>
    </location>
</feature>
<dbReference type="AlphaFoldDB" id="A0A1T5IMP6"/>
<gene>
    <name evidence="2" type="ORF">SAMN06309945_0632</name>
</gene>
<feature type="region of interest" description="Disordered" evidence="1">
    <location>
        <begin position="1"/>
        <end position="114"/>
    </location>
</feature>
<protein>
    <submittedName>
        <fullName evidence="2">Uncharacterized protein</fullName>
    </submittedName>
</protein>
<evidence type="ECO:0000256" key="1">
    <source>
        <dbReference type="SAM" id="MobiDB-lite"/>
    </source>
</evidence>
<reference evidence="2 3" key="1">
    <citation type="submission" date="2017-02" db="EMBL/GenBank/DDBJ databases">
        <authorList>
            <person name="Peterson S.W."/>
        </authorList>
    </citation>
    <scope>NUCLEOTIDE SEQUENCE [LARGE SCALE GENOMIC DNA]</scope>
    <source>
        <strain evidence="2 3">VKM Ac-2059</strain>
    </source>
</reference>